<feature type="transmembrane region" description="Helical" evidence="1">
    <location>
        <begin position="318"/>
        <end position="337"/>
    </location>
</feature>
<reference evidence="2 3" key="1">
    <citation type="submission" date="2016-04" db="EMBL/GenBank/DDBJ databases">
        <title>Genome analyses suggest a sexual origin of heterokaryosis in a supposedly ancient asexual fungus.</title>
        <authorList>
            <person name="Ropars J."/>
            <person name="Sedzielewska K."/>
            <person name="Noel J."/>
            <person name="Charron P."/>
            <person name="Farinelli L."/>
            <person name="Marton T."/>
            <person name="Kruger M."/>
            <person name="Pelin A."/>
            <person name="Brachmann A."/>
            <person name="Corradi N."/>
        </authorList>
    </citation>
    <scope>NUCLEOTIDE SEQUENCE [LARGE SCALE GENOMIC DNA]</scope>
    <source>
        <strain evidence="2 3">C2</strain>
    </source>
</reference>
<proteinExistence type="predicted"/>
<protein>
    <submittedName>
        <fullName evidence="2">Uncharacterized protein</fullName>
    </submittedName>
</protein>
<evidence type="ECO:0000313" key="2">
    <source>
        <dbReference type="EMBL" id="PKK79265.1"/>
    </source>
</evidence>
<gene>
    <name evidence="2" type="ORF">RhiirC2_769342</name>
</gene>
<dbReference type="VEuPathDB" id="FungiDB:RhiirFUN_017114"/>
<keyword evidence="1" id="KW-0812">Transmembrane</keyword>
<feature type="transmembrane region" description="Helical" evidence="1">
    <location>
        <begin position="277"/>
        <end position="298"/>
    </location>
</feature>
<keyword evidence="1" id="KW-1133">Transmembrane helix</keyword>
<accession>A0A2N1NZK7</accession>
<sequence>MDFGDRGPSVQPFHFSAPQVALSLADGPLSPLQASEWSSLAHYEPFINTPFWNTLSLPTRNFISEVFTGKKDIQFTPYERSTSDYPVTPISPSIALFVDDSLESPLPADLSSHDHSPHFSDIISSINNWNKYLDPNVDEDELIEDDLRMNEFMGKMYAAFGLPPVLSTISRPSSPILVTYDNMSLIFLSDSDDEPLDSDDESSFLPFDDETLLYHETEWIELFFCSICFSFIPLYNQPLFINLDLTEISSKQLPAPLPPSSFLDLRIIHRRQLFWKLFVRFSGFGAVLVSPSFLSVDFKFYDRLYRLHPSIYDQITRFAYLFEIYAGLLVFTCRILANIRYSSSADVLPFPLQICNPGLSRILLYAGVIGVVEQSSSELLEYTS</sequence>
<evidence type="ECO:0000313" key="3">
    <source>
        <dbReference type="Proteomes" id="UP000233469"/>
    </source>
</evidence>
<dbReference type="EMBL" id="LLXL01000051">
    <property type="protein sequence ID" value="PKK79265.1"/>
    <property type="molecule type" value="Genomic_DNA"/>
</dbReference>
<dbReference type="AlphaFoldDB" id="A0A2N1NZK7"/>
<dbReference type="Proteomes" id="UP000233469">
    <property type="component" value="Unassembled WGS sequence"/>
</dbReference>
<comment type="caution">
    <text evidence="2">The sequence shown here is derived from an EMBL/GenBank/DDBJ whole genome shotgun (WGS) entry which is preliminary data.</text>
</comment>
<evidence type="ECO:0000256" key="1">
    <source>
        <dbReference type="SAM" id="Phobius"/>
    </source>
</evidence>
<keyword evidence="1" id="KW-0472">Membrane</keyword>
<dbReference type="VEuPathDB" id="FungiDB:FUN_010713"/>
<dbReference type="VEuPathDB" id="FungiDB:RhiirA1_401155"/>
<organism evidence="2 3">
    <name type="scientific">Rhizophagus irregularis</name>
    <dbReference type="NCBI Taxonomy" id="588596"/>
    <lineage>
        <taxon>Eukaryota</taxon>
        <taxon>Fungi</taxon>
        <taxon>Fungi incertae sedis</taxon>
        <taxon>Mucoromycota</taxon>
        <taxon>Glomeromycotina</taxon>
        <taxon>Glomeromycetes</taxon>
        <taxon>Glomerales</taxon>
        <taxon>Glomeraceae</taxon>
        <taxon>Rhizophagus</taxon>
    </lineage>
</organism>
<reference evidence="2 3" key="2">
    <citation type="submission" date="2017-10" db="EMBL/GenBank/DDBJ databases">
        <title>Extensive intraspecific genome diversity in a model arbuscular mycorrhizal fungus.</title>
        <authorList>
            <person name="Chen E.C.H."/>
            <person name="Morin E."/>
            <person name="Baudet D."/>
            <person name="Noel J."/>
            <person name="Ndikumana S."/>
            <person name="Charron P."/>
            <person name="St-Onge C."/>
            <person name="Giorgi J."/>
            <person name="Grigoriev I.V."/>
            <person name="Roux C."/>
            <person name="Martin F.M."/>
            <person name="Corradi N."/>
        </authorList>
    </citation>
    <scope>NUCLEOTIDE SEQUENCE [LARGE SCALE GENOMIC DNA]</scope>
    <source>
        <strain evidence="2 3">C2</strain>
    </source>
</reference>
<name>A0A2N1NZK7_9GLOM</name>